<dbReference type="Proteomes" id="UP000637239">
    <property type="component" value="Chromosome 3"/>
</dbReference>
<gene>
    <name evidence="1" type="ORF">ACHE_30115A</name>
</gene>
<proteinExistence type="predicted"/>
<protein>
    <submittedName>
        <fullName evidence="1">Uncharacterized protein</fullName>
    </submittedName>
</protein>
<evidence type="ECO:0000313" key="1">
    <source>
        <dbReference type="EMBL" id="BCR86128.1"/>
    </source>
</evidence>
<sequence length="58" mass="6478">MPGPSLEFAKSGLGRDAVKAGMVKDDHKLRELGNELSLAEEEHGLLEREMHLIQKPLR</sequence>
<organism evidence="1 2">
    <name type="scientific">Aspergillus chevalieri</name>
    <name type="common">Eurotium chevalieri</name>
    <dbReference type="NCBI Taxonomy" id="182096"/>
    <lineage>
        <taxon>Eukaryota</taxon>
        <taxon>Fungi</taxon>
        <taxon>Dikarya</taxon>
        <taxon>Ascomycota</taxon>
        <taxon>Pezizomycotina</taxon>
        <taxon>Eurotiomycetes</taxon>
        <taxon>Eurotiomycetidae</taxon>
        <taxon>Eurotiales</taxon>
        <taxon>Aspergillaceae</taxon>
        <taxon>Aspergillus</taxon>
        <taxon>Aspergillus subgen. Aspergillus</taxon>
    </lineage>
</organism>
<accession>A0A7R7VK13</accession>
<dbReference type="GeneID" id="66980487"/>
<reference evidence="1" key="2">
    <citation type="submission" date="2021-02" db="EMBL/GenBank/DDBJ databases">
        <title>Aspergillus chevalieri M1 genome sequence.</title>
        <authorList>
            <person name="Kadooka C."/>
            <person name="Mori K."/>
            <person name="Futagami T."/>
        </authorList>
    </citation>
    <scope>NUCLEOTIDE SEQUENCE</scope>
    <source>
        <strain evidence="1">M1</strain>
    </source>
</reference>
<dbReference type="KEGG" id="ache:ACHE_30115A"/>
<dbReference type="EMBL" id="AP024418">
    <property type="protein sequence ID" value="BCR86128.1"/>
    <property type="molecule type" value="Genomic_DNA"/>
</dbReference>
<dbReference type="AlphaFoldDB" id="A0A7R7VK13"/>
<name>A0A7R7VK13_ASPCH</name>
<reference evidence="1" key="1">
    <citation type="submission" date="2021-01" db="EMBL/GenBank/DDBJ databases">
        <authorList>
            <consortium name="Aspergillus chevalieri M1 genome sequencing consortium"/>
            <person name="Kazuki M."/>
            <person name="Futagami T."/>
        </authorList>
    </citation>
    <scope>NUCLEOTIDE SEQUENCE</scope>
    <source>
        <strain evidence="1">M1</strain>
    </source>
</reference>
<keyword evidence="2" id="KW-1185">Reference proteome</keyword>
<dbReference type="RefSeq" id="XP_043134650.1">
    <property type="nucleotide sequence ID" value="XM_043276697.1"/>
</dbReference>
<evidence type="ECO:0000313" key="2">
    <source>
        <dbReference type="Proteomes" id="UP000637239"/>
    </source>
</evidence>